<evidence type="ECO:0000313" key="4">
    <source>
        <dbReference type="Proteomes" id="UP001160483"/>
    </source>
</evidence>
<evidence type="ECO:0000313" key="1">
    <source>
        <dbReference type="EMBL" id="CAH0475493.1"/>
    </source>
</evidence>
<dbReference type="EMBL" id="CAKKTJ010000128">
    <property type="protein sequence ID" value="CAH0475493.1"/>
    <property type="molecule type" value="Genomic_DNA"/>
</dbReference>
<organism evidence="1 4">
    <name type="scientific">Peronospora belbahrii</name>
    <dbReference type="NCBI Taxonomy" id="622444"/>
    <lineage>
        <taxon>Eukaryota</taxon>
        <taxon>Sar</taxon>
        <taxon>Stramenopiles</taxon>
        <taxon>Oomycota</taxon>
        <taxon>Peronosporomycetes</taxon>
        <taxon>Peronosporales</taxon>
        <taxon>Peronosporaceae</taxon>
        <taxon>Peronospora</taxon>
    </lineage>
</organism>
<evidence type="ECO:0000313" key="3">
    <source>
        <dbReference type="Proteomes" id="UP001158986"/>
    </source>
</evidence>
<evidence type="ECO:0000313" key="2">
    <source>
        <dbReference type="EMBL" id="CAH0516214.1"/>
    </source>
</evidence>
<dbReference type="Proteomes" id="UP001158986">
    <property type="component" value="Unassembled WGS sequence"/>
</dbReference>
<protein>
    <submittedName>
        <fullName evidence="1">Uncharacterized protein</fullName>
    </submittedName>
</protein>
<dbReference type="EMBL" id="CAKLCB010000158">
    <property type="protein sequence ID" value="CAH0516214.1"/>
    <property type="molecule type" value="Genomic_DNA"/>
</dbReference>
<reference evidence="1 3" key="1">
    <citation type="submission" date="2021-11" db="EMBL/GenBank/DDBJ databases">
        <authorList>
            <person name="Islam A."/>
            <person name="Islam S."/>
            <person name="Flora M.S."/>
            <person name="Rahman M."/>
            <person name="Ziaur R.M."/>
            <person name="Epstein J.H."/>
            <person name="Hassan M."/>
            <person name="Klassen M."/>
            <person name="Woodard K."/>
            <person name="Webb A."/>
            <person name="Webby R.J."/>
            <person name="El Zowalaty M.E."/>
        </authorList>
    </citation>
    <scope>NUCLEOTIDE SEQUENCE</scope>
    <source>
        <strain evidence="2">Pbs1</strain>
        <strain evidence="1">Pbs3</strain>
    </source>
</reference>
<keyword evidence="3" id="KW-1185">Reference proteome</keyword>
<dbReference type="Proteomes" id="UP001160483">
    <property type="component" value="Unassembled WGS sequence"/>
</dbReference>
<name>A0AAU9KQD7_9STRA</name>
<comment type="caution">
    <text evidence="1">The sequence shown here is derived from an EMBL/GenBank/DDBJ whole genome shotgun (WGS) entry which is preliminary data.</text>
</comment>
<sequence length="316" mass="36824">MTHPDDCQCQSLESKSIVRQQRWREICAKFYFDQDRAAKRVFEYYEASKRDEISIATEEGATVEDGEFNELVLMLGLFKCTMPGHEENLSRTIQMLEVVKNDVRARYHDHVSHERYAEFHARAKESQGTNFKLWTNDKGEAQVSVRIQHDYLRSRENYSKMMNRVEVFIKKHLPNVGCHPFLVGLRAALQWNLESSTVVAWKLSDSVFIESGDFQFTHNALALLVATLNFSHCEQIGKSDSCGGSIQQTRVKIRHWYLDPFLSDHDIRQLIRRFPAIKRLDGKPTGTKVITKIDRVNVHGQQDETRPFFKRWCLVL</sequence>
<accession>A0AAU9KQD7</accession>
<proteinExistence type="predicted"/>
<gene>
    <name evidence="2" type="ORF">PBS001_LOCUS2894</name>
    <name evidence="1" type="ORF">PBS003_LOCUS2306</name>
</gene>
<dbReference type="AlphaFoldDB" id="A0AAU9KQD7"/>